<dbReference type="Gramene" id="Bo7g117220.1">
    <property type="protein sequence ID" value="Bo7g117220.1"/>
    <property type="gene ID" value="Bo7g117220"/>
</dbReference>
<dbReference type="Proteomes" id="UP000032141">
    <property type="component" value="Chromosome C7"/>
</dbReference>
<reference evidence="3 4" key="1">
    <citation type="journal article" date="2014" name="Genome Biol.">
        <title>Transcriptome and methylome profiling reveals relics of genome dominance in the mesopolyploid Brassica oleracea.</title>
        <authorList>
            <person name="Parkin I.A."/>
            <person name="Koh C."/>
            <person name="Tang H."/>
            <person name="Robinson S.J."/>
            <person name="Kagale S."/>
            <person name="Clarke W.E."/>
            <person name="Town C.D."/>
            <person name="Nixon J."/>
            <person name="Krishnakumar V."/>
            <person name="Bidwell S.L."/>
            <person name="Denoeud F."/>
            <person name="Belcram H."/>
            <person name="Links M.G."/>
            <person name="Just J."/>
            <person name="Clarke C."/>
            <person name="Bender T."/>
            <person name="Huebert T."/>
            <person name="Mason A.S."/>
            <person name="Pires J.C."/>
            <person name="Barker G."/>
            <person name="Moore J."/>
            <person name="Walley P.G."/>
            <person name="Manoli S."/>
            <person name="Batley J."/>
            <person name="Edwards D."/>
            <person name="Nelson M.N."/>
            <person name="Wang X."/>
            <person name="Paterson A.H."/>
            <person name="King G."/>
            <person name="Bancroft I."/>
            <person name="Chalhoub B."/>
            <person name="Sharpe A.G."/>
        </authorList>
    </citation>
    <scope>NUCLEOTIDE SEQUENCE</scope>
    <source>
        <strain evidence="3 4">cv. TO1000</strain>
    </source>
</reference>
<dbReference type="AlphaFoldDB" id="A0A0D3DHS4"/>
<keyword evidence="4" id="KW-1185">Reference proteome</keyword>
<organism evidence="3 4">
    <name type="scientific">Brassica oleracea var. oleracea</name>
    <dbReference type="NCBI Taxonomy" id="109376"/>
    <lineage>
        <taxon>Eukaryota</taxon>
        <taxon>Viridiplantae</taxon>
        <taxon>Streptophyta</taxon>
        <taxon>Embryophyta</taxon>
        <taxon>Tracheophyta</taxon>
        <taxon>Spermatophyta</taxon>
        <taxon>Magnoliopsida</taxon>
        <taxon>eudicotyledons</taxon>
        <taxon>Gunneridae</taxon>
        <taxon>Pentapetalae</taxon>
        <taxon>rosids</taxon>
        <taxon>malvids</taxon>
        <taxon>Brassicales</taxon>
        <taxon>Brassicaceae</taxon>
        <taxon>Brassiceae</taxon>
        <taxon>Brassica</taxon>
    </lineage>
</organism>
<dbReference type="InterPro" id="IPR015915">
    <property type="entry name" value="Kelch-typ_b-propeller"/>
</dbReference>
<sequence length="428" mass="48619">MRYYSTAPSSSCREPSSSPSFSSLPDEIAANCLGRVSKSQYRSISSVSKGFYSLLSSPEIYAARSQIGATEPRLYLCCESLRTATRCYSWYNLMSLDDDDDDDMIKKGDAFISVEGAEIEMKTELRLVPVKDSSFQLRARSKEANLAVGSEIYQIGGINKQGKRSRSVCVLDCRSHTQRRAPRMRVARECAKACLLDGSIYVMGGTRKCESWGEVFDLKSQTWKKELLPSPTGDGFDCKFQLLVLGAKIYVITEHNNKYAYDPKQGRWLLLEMGFTGLEWILETCGVWCVLDNLVFKEFSDDLWWYDVTCEKWVIVEGLEALCDTKFCCCYRMIQLVNYGGKLVIVWLVTPQPVLRRNKPPVVPEEKTCFALISHTQRRAPKMRVARECAKACLLDGSKYVMGGCTEKECWGEVFDLRFLINMYFCQA</sequence>
<protein>
    <recommendedName>
        <fullName evidence="2">F-box domain-containing protein</fullName>
    </recommendedName>
</protein>
<reference evidence="3" key="2">
    <citation type="submission" date="2015-03" db="UniProtKB">
        <authorList>
            <consortium name="EnsemblPlants"/>
        </authorList>
    </citation>
    <scope>IDENTIFICATION</scope>
</reference>
<evidence type="ECO:0000259" key="2">
    <source>
        <dbReference type="PROSITE" id="PS50181"/>
    </source>
</evidence>
<evidence type="ECO:0000256" key="1">
    <source>
        <dbReference type="SAM" id="MobiDB-lite"/>
    </source>
</evidence>
<evidence type="ECO:0000313" key="4">
    <source>
        <dbReference type="Proteomes" id="UP000032141"/>
    </source>
</evidence>
<dbReference type="SUPFAM" id="SSF81383">
    <property type="entry name" value="F-box domain"/>
    <property type="match status" value="1"/>
</dbReference>
<dbReference type="eggNOG" id="KOG1072">
    <property type="taxonomic scope" value="Eukaryota"/>
</dbReference>
<dbReference type="PROSITE" id="PS50181">
    <property type="entry name" value="FBOX"/>
    <property type="match status" value="1"/>
</dbReference>
<proteinExistence type="predicted"/>
<dbReference type="InterPro" id="IPR057499">
    <property type="entry name" value="Kelch_FKB95"/>
</dbReference>
<dbReference type="PANTHER" id="PTHR24414:SF161">
    <property type="entry name" value="F-BOX DOMAIN-CONTAINING PROTEIN"/>
    <property type="match status" value="1"/>
</dbReference>
<dbReference type="InterPro" id="IPR001810">
    <property type="entry name" value="F-box_dom"/>
</dbReference>
<dbReference type="InterPro" id="IPR036047">
    <property type="entry name" value="F-box-like_dom_sf"/>
</dbReference>
<accession>A0A0D3DHS4</accession>
<dbReference type="Gene3D" id="2.120.10.80">
    <property type="entry name" value="Kelch-type beta propeller"/>
    <property type="match status" value="1"/>
</dbReference>
<dbReference type="PANTHER" id="PTHR24414">
    <property type="entry name" value="F-BOX/KELCH-REPEAT PROTEIN SKIP4"/>
    <property type="match status" value="1"/>
</dbReference>
<name>A0A0D3DHS4_BRAOL</name>
<feature type="domain" description="F-box" evidence="2">
    <location>
        <begin position="18"/>
        <end position="64"/>
    </location>
</feature>
<evidence type="ECO:0000313" key="3">
    <source>
        <dbReference type="EnsemblPlants" id="Bo7g117220.1"/>
    </source>
</evidence>
<dbReference type="SMART" id="SM00256">
    <property type="entry name" value="FBOX"/>
    <property type="match status" value="1"/>
</dbReference>
<dbReference type="SUPFAM" id="SSF117281">
    <property type="entry name" value="Kelch motif"/>
    <property type="match status" value="2"/>
</dbReference>
<feature type="region of interest" description="Disordered" evidence="1">
    <location>
        <begin position="1"/>
        <end position="22"/>
    </location>
</feature>
<dbReference type="EnsemblPlants" id="Bo7g117220.1">
    <property type="protein sequence ID" value="Bo7g117220.1"/>
    <property type="gene ID" value="Bo7g117220"/>
</dbReference>
<dbReference type="OMA" id="ATRCYSW"/>
<dbReference type="HOGENOM" id="CLU_032521_1_2_1"/>
<dbReference type="InterPro" id="IPR050354">
    <property type="entry name" value="F-box/kelch-repeat_ARATH"/>
</dbReference>
<dbReference type="Pfam" id="PF00646">
    <property type="entry name" value="F-box"/>
    <property type="match status" value="1"/>
</dbReference>
<dbReference type="Pfam" id="PF25210">
    <property type="entry name" value="Kelch_FKB95"/>
    <property type="match status" value="1"/>
</dbReference>